<feature type="region of interest" description="Disordered" evidence="1">
    <location>
        <begin position="139"/>
        <end position="187"/>
    </location>
</feature>
<dbReference type="EMBL" id="DAKRPA010000155">
    <property type="protein sequence ID" value="DAZ96797.1"/>
    <property type="molecule type" value="Genomic_DNA"/>
</dbReference>
<dbReference type="InterPro" id="IPR051291">
    <property type="entry name" value="CIMAP"/>
</dbReference>
<dbReference type="Proteomes" id="UP001146120">
    <property type="component" value="Unassembled WGS sequence"/>
</dbReference>
<dbReference type="InterPro" id="IPR010736">
    <property type="entry name" value="SHIPPO-rpt"/>
</dbReference>
<dbReference type="AlphaFoldDB" id="A0AAV2YQ56"/>
<organism evidence="2 3">
    <name type="scientific">Lagenidium giganteum</name>
    <dbReference type="NCBI Taxonomy" id="4803"/>
    <lineage>
        <taxon>Eukaryota</taxon>
        <taxon>Sar</taxon>
        <taxon>Stramenopiles</taxon>
        <taxon>Oomycota</taxon>
        <taxon>Peronosporomycetes</taxon>
        <taxon>Pythiales</taxon>
        <taxon>Pythiaceae</taxon>
    </lineage>
</organism>
<name>A0AAV2YQ56_9STRA</name>
<dbReference type="PANTHER" id="PTHR21580:SF28">
    <property type="entry name" value="BOREALIN N-TERMINAL DOMAIN-CONTAINING PROTEIN-RELATED"/>
    <property type="match status" value="1"/>
</dbReference>
<accession>A0AAV2YQ56</accession>
<reference evidence="2" key="1">
    <citation type="submission" date="2022-11" db="EMBL/GenBank/DDBJ databases">
        <authorList>
            <person name="Morgan W.R."/>
            <person name="Tartar A."/>
        </authorList>
    </citation>
    <scope>NUCLEOTIDE SEQUENCE</scope>
    <source>
        <strain evidence="2">ARSEF 373</strain>
    </source>
</reference>
<protein>
    <submittedName>
        <fullName evidence="2">Uncharacterized protein</fullName>
    </submittedName>
</protein>
<feature type="compositionally biased region" description="Polar residues" evidence="1">
    <location>
        <begin position="162"/>
        <end position="181"/>
    </location>
</feature>
<comment type="caution">
    <text evidence="2">The sequence shown here is derived from an EMBL/GenBank/DDBJ whole genome shotgun (WGS) entry which is preliminary data.</text>
</comment>
<feature type="region of interest" description="Disordered" evidence="1">
    <location>
        <begin position="1"/>
        <end position="54"/>
    </location>
</feature>
<dbReference type="Pfam" id="PF07004">
    <property type="entry name" value="SHIPPO-rpt"/>
    <property type="match status" value="3"/>
</dbReference>
<feature type="region of interest" description="Disordered" evidence="1">
    <location>
        <begin position="82"/>
        <end position="101"/>
    </location>
</feature>
<proteinExistence type="predicted"/>
<evidence type="ECO:0000313" key="3">
    <source>
        <dbReference type="Proteomes" id="UP001146120"/>
    </source>
</evidence>
<evidence type="ECO:0000256" key="1">
    <source>
        <dbReference type="SAM" id="MobiDB-lite"/>
    </source>
</evidence>
<sequence length="376" mass="40147">MKLNATSPGSAREHVASPDTAGNARPSFRQVGTKPSGNVLRGAAVPRHHTADTSSRICSIPSKYETVIYKEAIEKNAFGGRTQRFGDTENELPGPGSYYKQPSLVRTVSDSGSVSRLGYSTGFVSKAKRFNDRIKEVVPGPGEYQSLRSDKKPQNKKFGMSSFANTPKSHNSTFGSNQVSSAPGPGEYNVTQVSAALAHNVARSSFTSKTSRGFQPRADVPAPGVYDNPIQLGQSLRGNHSPQSVFKSSAKRMDSSSTFTPGPGAYNAEVAESALRYDWIAKAHSSAVFCRGNTDRFGNAPSKRVAGDSEVGPGYYDPDPVGAQKVGSQSVFKSGTARTGSFGGVHAKKEVPGPAFYHPTSPDKKSYILNGNKKWL</sequence>
<evidence type="ECO:0000313" key="2">
    <source>
        <dbReference type="EMBL" id="DAZ96797.1"/>
    </source>
</evidence>
<keyword evidence="3" id="KW-1185">Reference proteome</keyword>
<gene>
    <name evidence="2" type="ORF">N0F65_007058</name>
</gene>
<dbReference type="PANTHER" id="PTHR21580">
    <property type="entry name" value="SHIPPO-1-RELATED"/>
    <property type="match status" value="1"/>
</dbReference>
<reference evidence="2" key="2">
    <citation type="journal article" date="2023" name="Microbiol Resour">
        <title>Decontamination and Annotation of the Draft Genome Sequence of the Oomycete Lagenidium giganteum ARSEF 373.</title>
        <authorList>
            <person name="Morgan W.R."/>
            <person name="Tartar A."/>
        </authorList>
    </citation>
    <scope>NUCLEOTIDE SEQUENCE</scope>
    <source>
        <strain evidence="2">ARSEF 373</strain>
    </source>
</reference>